<dbReference type="eggNOG" id="ENOG502SIWY">
    <property type="taxonomic scope" value="Eukaryota"/>
</dbReference>
<dbReference type="RefSeq" id="XP_007680793.1">
    <property type="nucleotide sequence ID" value="XM_007682603.1"/>
</dbReference>
<evidence type="ECO:0008006" key="4">
    <source>
        <dbReference type="Google" id="ProtNLM"/>
    </source>
</evidence>
<dbReference type="OrthoDB" id="194443at2759"/>
<proteinExistence type="predicted"/>
<feature type="compositionally biased region" description="Low complexity" evidence="1">
    <location>
        <begin position="15"/>
        <end position="28"/>
    </location>
</feature>
<dbReference type="OMA" id="AYRLEYV"/>
<protein>
    <recommendedName>
        <fullName evidence="4">BTB domain-containing protein</fullName>
    </recommendedName>
</protein>
<dbReference type="GeneID" id="19108054"/>
<evidence type="ECO:0000256" key="1">
    <source>
        <dbReference type="SAM" id="MobiDB-lite"/>
    </source>
</evidence>
<sequence>MQNPLQPHPTLISPTTYTQHRTPTTTLTAGRSHKPFTFDTHKLMACSPYWRNLLTETPEPTAEQTTFEDLDESAVGLFAGYLQHGRSLQRMKGPSDFHSCGHWIGLYVVALRWGVGGLDDEVMDHIRAYYASADMSASPYRLEYIYAYTSQPNLMRTFLVETAAWRVLNEGSSTTPSGATGELGERGGVSPALFEVLEKGGRELREDFVRALVKFGRDEGQEAEDPRRGLRRDWHVGVERGDEGEMLEPWEK</sequence>
<dbReference type="HOGENOM" id="CLU_071623_0_0_1"/>
<dbReference type="AlphaFoldDB" id="M2N0N7"/>
<gene>
    <name evidence="2" type="ORF">BAUCODRAFT_126461</name>
</gene>
<feature type="region of interest" description="Disordered" evidence="1">
    <location>
        <begin position="1"/>
        <end position="33"/>
    </location>
</feature>
<dbReference type="EMBL" id="KB445562">
    <property type="protein sequence ID" value="EMC92479.1"/>
    <property type="molecule type" value="Genomic_DNA"/>
</dbReference>
<keyword evidence="3" id="KW-1185">Reference proteome</keyword>
<evidence type="ECO:0000313" key="2">
    <source>
        <dbReference type="EMBL" id="EMC92479.1"/>
    </source>
</evidence>
<evidence type="ECO:0000313" key="3">
    <source>
        <dbReference type="Proteomes" id="UP000011761"/>
    </source>
</evidence>
<organism evidence="2 3">
    <name type="scientific">Baudoinia panamericana (strain UAMH 10762)</name>
    <name type="common">Angels' share fungus</name>
    <name type="synonym">Baudoinia compniacensis (strain UAMH 10762)</name>
    <dbReference type="NCBI Taxonomy" id="717646"/>
    <lineage>
        <taxon>Eukaryota</taxon>
        <taxon>Fungi</taxon>
        <taxon>Dikarya</taxon>
        <taxon>Ascomycota</taxon>
        <taxon>Pezizomycotina</taxon>
        <taxon>Dothideomycetes</taxon>
        <taxon>Dothideomycetidae</taxon>
        <taxon>Mycosphaerellales</taxon>
        <taxon>Teratosphaeriaceae</taxon>
        <taxon>Baudoinia</taxon>
    </lineage>
</organism>
<dbReference type="KEGG" id="bcom:BAUCODRAFT_126461"/>
<accession>M2N0N7</accession>
<reference evidence="2 3" key="1">
    <citation type="journal article" date="2012" name="PLoS Pathog.">
        <title>Diverse lifestyles and strategies of plant pathogenesis encoded in the genomes of eighteen Dothideomycetes fungi.</title>
        <authorList>
            <person name="Ohm R.A."/>
            <person name="Feau N."/>
            <person name="Henrissat B."/>
            <person name="Schoch C.L."/>
            <person name="Horwitz B.A."/>
            <person name="Barry K.W."/>
            <person name="Condon B.J."/>
            <person name="Copeland A.C."/>
            <person name="Dhillon B."/>
            <person name="Glaser F."/>
            <person name="Hesse C.N."/>
            <person name="Kosti I."/>
            <person name="LaButti K."/>
            <person name="Lindquist E.A."/>
            <person name="Lucas S."/>
            <person name="Salamov A.A."/>
            <person name="Bradshaw R.E."/>
            <person name="Ciuffetti L."/>
            <person name="Hamelin R.C."/>
            <person name="Kema G.H.J."/>
            <person name="Lawrence C."/>
            <person name="Scott J.A."/>
            <person name="Spatafora J.W."/>
            <person name="Turgeon B.G."/>
            <person name="de Wit P.J.G.M."/>
            <person name="Zhong S."/>
            <person name="Goodwin S.B."/>
            <person name="Grigoriev I.V."/>
        </authorList>
    </citation>
    <scope>NUCLEOTIDE SEQUENCE [LARGE SCALE GENOMIC DNA]</scope>
    <source>
        <strain evidence="2 3">UAMH 10762</strain>
    </source>
</reference>
<dbReference type="Proteomes" id="UP000011761">
    <property type="component" value="Unassembled WGS sequence"/>
</dbReference>
<name>M2N0N7_BAUPA</name>